<proteinExistence type="predicted"/>
<dbReference type="GO" id="GO:0003677">
    <property type="term" value="F:DNA binding"/>
    <property type="evidence" value="ECO:0007669"/>
    <property type="project" value="InterPro"/>
</dbReference>
<feature type="compositionally biased region" description="Low complexity" evidence="1">
    <location>
        <begin position="70"/>
        <end position="88"/>
    </location>
</feature>
<organism evidence="3 4">
    <name type="scientific">Streptomyces carminius</name>
    <dbReference type="NCBI Taxonomy" id="2665496"/>
    <lineage>
        <taxon>Bacteria</taxon>
        <taxon>Bacillati</taxon>
        <taxon>Actinomycetota</taxon>
        <taxon>Actinomycetes</taxon>
        <taxon>Kitasatosporales</taxon>
        <taxon>Streptomycetaceae</taxon>
        <taxon>Streptomyces</taxon>
    </lineage>
</organism>
<feature type="region of interest" description="Disordered" evidence="1">
    <location>
        <begin position="1"/>
        <end position="104"/>
    </location>
</feature>
<evidence type="ECO:0000256" key="1">
    <source>
        <dbReference type="SAM" id="MobiDB-lite"/>
    </source>
</evidence>
<dbReference type="InterPro" id="IPR010982">
    <property type="entry name" value="Lambda_DNA-bd_dom_sf"/>
</dbReference>
<dbReference type="EMBL" id="PGGW01000069">
    <property type="protein sequence ID" value="PJE94285.1"/>
    <property type="molecule type" value="Genomic_DNA"/>
</dbReference>
<evidence type="ECO:0000313" key="4">
    <source>
        <dbReference type="Proteomes" id="UP000230407"/>
    </source>
</evidence>
<dbReference type="SUPFAM" id="SSF47413">
    <property type="entry name" value="lambda repressor-like DNA-binding domains"/>
    <property type="match status" value="1"/>
</dbReference>
<evidence type="ECO:0000259" key="2">
    <source>
        <dbReference type="PROSITE" id="PS50943"/>
    </source>
</evidence>
<feature type="region of interest" description="Disordered" evidence="1">
    <location>
        <begin position="223"/>
        <end position="242"/>
    </location>
</feature>
<dbReference type="Pfam" id="PF13560">
    <property type="entry name" value="HTH_31"/>
    <property type="match status" value="1"/>
</dbReference>
<protein>
    <recommendedName>
        <fullName evidence="2">HTH cro/C1-type domain-containing protein</fullName>
    </recommendedName>
</protein>
<name>A0A2M8LQQ5_9ACTN</name>
<gene>
    <name evidence="3" type="ORF">CUT44_28885</name>
</gene>
<sequence length="242" mass="25296">MRAHRGAAAARGGGHYAAAARRGGPVPAPGLAGRGTRPPRPRSGRRTGLRAHPGHRARPGLPHTAPPLPRTAAGPARAAARTAPGGRPVTAPTPPAVSGEVPGDEVLRRLGRQVKALRRRTKLERQELGEKIGYSASQVAAVELGRRVPQPEFLTGADAALDTGGALGAVTDLVAYLRIGSPVSGEPEQVAVRQEYAALTVPEPLRTPAYARAVLEMVRPLLDEPAIEQRRPPSPPGPRPHS</sequence>
<dbReference type="Proteomes" id="UP000230407">
    <property type="component" value="Unassembled WGS sequence"/>
</dbReference>
<feature type="domain" description="HTH cro/C1-type" evidence="2">
    <location>
        <begin position="114"/>
        <end position="154"/>
    </location>
</feature>
<feature type="compositionally biased region" description="Low complexity" evidence="1">
    <location>
        <begin position="1"/>
        <end position="36"/>
    </location>
</feature>
<dbReference type="AlphaFoldDB" id="A0A2M8LQQ5"/>
<evidence type="ECO:0000313" key="3">
    <source>
        <dbReference type="EMBL" id="PJE94285.1"/>
    </source>
</evidence>
<feature type="compositionally biased region" description="Pro residues" evidence="1">
    <location>
        <begin position="232"/>
        <end position="242"/>
    </location>
</feature>
<dbReference type="SMART" id="SM00530">
    <property type="entry name" value="HTH_XRE"/>
    <property type="match status" value="1"/>
</dbReference>
<keyword evidence="4" id="KW-1185">Reference proteome</keyword>
<dbReference type="CDD" id="cd00093">
    <property type="entry name" value="HTH_XRE"/>
    <property type="match status" value="1"/>
</dbReference>
<dbReference type="PROSITE" id="PS50943">
    <property type="entry name" value="HTH_CROC1"/>
    <property type="match status" value="1"/>
</dbReference>
<feature type="compositionally biased region" description="Basic residues" evidence="1">
    <location>
        <begin position="37"/>
        <end position="58"/>
    </location>
</feature>
<dbReference type="InterPro" id="IPR001387">
    <property type="entry name" value="Cro/C1-type_HTH"/>
</dbReference>
<reference evidence="3 4" key="1">
    <citation type="submission" date="2017-11" db="EMBL/GenBank/DDBJ databases">
        <title>Streptomyces carmine sp. nov., a novel actinomycete isolated from Sophora alopecuroides in Xinjiang, China.</title>
        <authorList>
            <person name="Wang Y."/>
            <person name="Luo X."/>
            <person name="Wan C."/>
            <person name="Zhang L."/>
        </authorList>
    </citation>
    <scope>NUCLEOTIDE SEQUENCE [LARGE SCALE GENOMIC DNA]</scope>
    <source>
        <strain evidence="3 4">TRM SA0054</strain>
    </source>
</reference>
<dbReference type="Gene3D" id="1.10.260.40">
    <property type="entry name" value="lambda repressor-like DNA-binding domains"/>
    <property type="match status" value="1"/>
</dbReference>
<comment type="caution">
    <text evidence="3">The sequence shown here is derived from an EMBL/GenBank/DDBJ whole genome shotgun (WGS) entry which is preliminary data.</text>
</comment>
<accession>A0A2M8LQQ5</accession>